<dbReference type="RefSeq" id="WP_092202300.1">
    <property type="nucleotide sequence ID" value="NZ_FOND01000018.1"/>
</dbReference>
<reference evidence="4" key="1">
    <citation type="submission" date="2016-10" db="EMBL/GenBank/DDBJ databases">
        <authorList>
            <person name="Varghese N."/>
            <person name="Submissions S."/>
        </authorList>
    </citation>
    <scope>NUCLEOTIDE SEQUENCE [LARGE SCALE GENOMIC DNA]</scope>
    <source>
        <strain evidence="4">DSM 46838</strain>
    </source>
</reference>
<accession>A0A1I2K1Q5</accession>
<dbReference type="Gene3D" id="3.10.129.10">
    <property type="entry name" value="Hotdog Thioesterase"/>
    <property type="match status" value="1"/>
</dbReference>
<gene>
    <name evidence="3" type="ORF">SAMN05216574_11847</name>
</gene>
<evidence type="ECO:0000256" key="1">
    <source>
        <dbReference type="SAM" id="MobiDB-lite"/>
    </source>
</evidence>
<dbReference type="SUPFAM" id="SSF54637">
    <property type="entry name" value="Thioesterase/thiol ester dehydrase-isomerase"/>
    <property type="match status" value="1"/>
</dbReference>
<dbReference type="InterPro" id="IPR052061">
    <property type="entry name" value="PTE-AB_protein"/>
</dbReference>
<evidence type="ECO:0000259" key="2">
    <source>
        <dbReference type="Pfam" id="PF03061"/>
    </source>
</evidence>
<dbReference type="InterPro" id="IPR006683">
    <property type="entry name" value="Thioestr_dom"/>
</dbReference>
<dbReference type="PANTHER" id="PTHR47260:SF1">
    <property type="entry name" value="UPF0644 PROTEIN PB2B4.06"/>
    <property type="match status" value="1"/>
</dbReference>
<sequence>MTSNDSGTIPDAEPLAAAADLGTALRELIEVSVTTTVAAAEVRGAAELVRQATERLAVARRSPAQLPALDDLTRGRRVFNPVTGVGSALAPPLVVHRDGDGVVAQVTLGVAYEGPPSFVHGGMSALLMDQLLGSAAAAAGLWGMTAHLELDYRGPLPLETALSLRAGVAESSGRKSVITGTIALADDPDRVLVEARGVFVMPRPEKVDAYFGSITDATGRHTPPSRPSDATAVDERS</sequence>
<dbReference type="AlphaFoldDB" id="A0A1I2K1Q5"/>
<dbReference type="InterPro" id="IPR029069">
    <property type="entry name" value="HotDog_dom_sf"/>
</dbReference>
<protein>
    <submittedName>
        <fullName evidence="3">Thioesterase superfamily protein</fullName>
    </submittedName>
</protein>
<feature type="domain" description="Thioesterase" evidence="2">
    <location>
        <begin position="118"/>
        <end position="182"/>
    </location>
</feature>
<dbReference type="STRING" id="1798228.SAMN05216574_11847"/>
<dbReference type="Proteomes" id="UP000198589">
    <property type="component" value="Unassembled WGS sequence"/>
</dbReference>
<dbReference type="OrthoDB" id="9813282at2"/>
<dbReference type="PANTHER" id="PTHR47260">
    <property type="entry name" value="UPF0644 PROTEIN PB2B4.06"/>
    <property type="match status" value="1"/>
</dbReference>
<feature type="region of interest" description="Disordered" evidence="1">
    <location>
        <begin position="214"/>
        <end position="237"/>
    </location>
</feature>
<evidence type="ECO:0000313" key="3">
    <source>
        <dbReference type="EMBL" id="SFF59021.1"/>
    </source>
</evidence>
<dbReference type="Pfam" id="PF03061">
    <property type="entry name" value="4HBT"/>
    <property type="match status" value="1"/>
</dbReference>
<evidence type="ECO:0000313" key="4">
    <source>
        <dbReference type="Proteomes" id="UP000198589"/>
    </source>
</evidence>
<organism evidence="3 4">
    <name type="scientific">Blastococcus tunisiensis</name>
    <dbReference type="NCBI Taxonomy" id="1798228"/>
    <lineage>
        <taxon>Bacteria</taxon>
        <taxon>Bacillati</taxon>
        <taxon>Actinomycetota</taxon>
        <taxon>Actinomycetes</taxon>
        <taxon>Geodermatophilales</taxon>
        <taxon>Geodermatophilaceae</taxon>
        <taxon>Blastococcus</taxon>
    </lineage>
</organism>
<name>A0A1I2K1Q5_9ACTN</name>
<keyword evidence="4" id="KW-1185">Reference proteome</keyword>
<proteinExistence type="predicted"/>
<dbReference type="EMBL" id="FOND01000018">
    <property type="protein sequence ID" value="SFF59021.1"/>
    <property type="molecule type" value="Genomic_DNA"/>
</dbReference>